<keyword evidence="2 6" id="KW-0808">Transferase</keyword>
<keyword evidence="7" id="KW-1185">Reference proteome</keyword>
<evidence type="ECO:0000256" key="3">
    <source>
        <dbReference type="ARBA" id="ARBA00022898"/>
    </source>
</evidence>
<dbReference type="STRING" id="93064.BRX40_15755"/>
<dbReference type="OrthoDB" id="9801834at2"/>
<name>A0A1L6JCN7_9SPHN</name>
<dbReference type="InterPro" id="IPR049704">
    <property type="entry name" value="Aminotrans_3_PPA_site"/>
</dbReference>
<dbReference type="EMBL" id="QQWO01000003">
    <property type="protein sequence ID" value="RSV06309.1"/>
    <property type="molecule type" value="Genomic_DNA"/>
</dbReference>
<dbReference type="InterPro" id="IPR050103">
    <property type="entry name" value="Class-III_PLP-dep_AT"/>
</dbReference>
<comment type="similarity">
    <text evidence="4">Belongs to the class-III pyridoxal-phosphate-dependent aminotransferase family.</text>
</comment>
<comment type="cofactor">
    <cofactor evidence="1">
        <name>pyridoxal 5'-phosphate</name>
        <dbReference type="ChEBI" id="CHEBI:597326"/>
    </cofactor>
</comment>
<evidence type="ECO:0000313" key="7">
    <source>
        <dbReference type="Proteomes" id="UP000185161"/>
    </source>
</evidence>
<evidence type="ECO:0000256" key="1">
    <source>
        <dbReference type="ARBA" id="ARBA00001933"/>
    </source>
</evidence>
<dbReference type="GeneID" id="44134018"/>
<dbReference type="SUPFAM" id="SSF53383">
    <property type="entry name" value="PLP-dependent transferases"/>
    <property type="match status" value="1"/>
</dbReference>
<evidence type="ECO:0000313" key="6">
    <source>
        <dbReference type="EMBL" id="RSV06309.1"/>
    </source>
</evidence>
<dbReference type="GO" id="GO:0008483">
    <property type="term" value="F:transaminase activity"/>
    <property type="evidence" value="ECO:0007669"/>
    <property type="project" value="UniProtKB-KW"/>
</dbReference>
<reference evidence="7" key="2">
    <citation type="submission" date="2016-12" db="EMBL/GenBank/DDBJ databases">
        <title>Whole genome sequencing of Sphingomonas sp. ABOJV.</title>
        <authorList>
            <person name="Conlan S."/>
            <person name="Thomas P.J."/>
            <person name="Mullikin J."/>
            <person name="Palmore T.N."/>
            <person name="Frank K.M."/>
            <person name="Segre J.A."/>
        </authorList>
    </citation>
    <scope>NUCLEOTIDE SEQUENCE [LARGE SCALE GENOMIC DNA]</scope>
    <source>
        <strain evidence="7">ABOJV</strain>
    </source>
</reference>
<evidence type="ECO:0000313" key="8">
    <source>
        <dbReference type="Proteomes" id="UP000286681"/>
    </source>
</evidence>
<dbReference type="PANTHER" id="PTHR11986">
    <property type="entry name" value="AMINOTRANSFERASE CLASS III"/>
    <property type="match status" value="1"/>
</dbReference>
<dbReference type="Proteomes" id="UP000185161">
    <property type="component" value="Chromosome"/>
</dbReference>
<keyword evidence="2 6" id="KW-0032">Aminotransferase</keyword>
<dbReference type="InterPro" id="IPR015421">
    <property type="entry name" value="PyrdxlP-dep_Trfase_major"/>
</dbReference>
<dbReference type="EMBL" id="CP018820">
    <property type="protein sequence ID" value="APR53682.1"/>
    <property type="molecule type" value="Genomic_DNA"/>
</dbReference>
<dbReference type="InterPro" id="IPR015424">
    <property type="entry name" value="PyrdxlP-dep_Trfase"/>
</dbReference>
<dbReference type="CDD" id="cd00610">
    <property type="entry name" value="OAT_like"/>
    <property type="match status" value="1"/>
</dbReference>
<dbReference type="KEGG" id="skr:BRX40_15755"/>
<dbReference type="NCBIfam" id="NF002325">
    <property type="entry name" value="PRK01278.1"/>
    <property type="match status" value="1"/>
</dbReference>
<dbReference type="InterPro" id="IPR005814">
    <property type="entry name" value="Aminotrans_3"/>
</dbReference>
<dbReference type="PANTHER" id="PTHR11986:SF113">
    <property type="entry name" value="SUCCINYLORNITHINE TRANSAMINASE"/>
    <property type="match status" value="1"/>
</dbReference>
<proteinExistence type="inferred from homology"/>
<sequence length="398" mass="41605">MTSSLMNVYARAPIAFDRGEGAWLYPVDGGEPYLDCVAGVATNALGHCHPVLVAALEAQAAKLWHISNMFEMPGQSALAERLTTASFADTVFFTNSGTEAVECAIKVARRYHAARGEPQRQTVIGFSGAFHGRTYGAMNAAGNPAHLDGFGDRLPGFVHFAVDNWPALALAIADPATAAVVVEPVQGEGGARAMTETFLDKLRAACTAHGVLLIYDEVQTGMGRTGKLFAHQWYPNATPDIMALAKALGSGFPVGACLATAEAASGMVPGVHGTTAGGNPLAMAVAIAAFDEIAKPETLTHAREVAQHLRAGLDRLAATHPGVIAEIRGKGLLVGVRLVPNNRAFMAAAREQRLLVAGGGDNCVRLLPPLTLTVAEADQILDRLDTACHAMTNVQVAA</sequence>
<reference evidence="6 8" key="3">
    <citation type="submission" date="2018-07" db="EMBL/GenBank/DDBJ databases">
        <title>Genomic and Epidemiologic Investigation of an Indolent Hospital Outbreak.</title>
        <authorList>
            <person name="Johnson R.C."/>
            <person name="Deming C."/>
            <person name="Conlan S."/>
            <person name="Zellmer C.J."/>
            <person name="Michelin A.V."/>
            <person name="Lee-Lin S."/>
            <person name="Thomas P.J."/>
            <person name="Park M."/>
            <person name="Weingarten R.A."/>
            <person name="Less J."/>
            <person name="Dekker J.P."/>
            <person name="Frank K.M."/>
            <person name="Musser K.A."/>
            <person name="Mcquiston J.R."/>
            <person name="Henderson D.K."/>
            <person name="Lau A.F."/>
            <person name="Palmore T.N."/>
            <person name="Segre J.A."/>
        </authorList>
    </citation>
    <scope>NUCLEOTIDE SEQUENCE [LARGE SCALE GENOMIC DNA]</scope>
    <source>
        <strain evidence="6 8">SK-NIH.Env10_0317</strain>
    </source>
</reference>
<dbReference type="Pfam" id="PF00202">
    <property type="entry name" value="Aminotran_3"/>
    <property type="match status" value="1"/>
</dbReference>
<evidence type="ECO:0000256" key="2">
    <source>
        <dbReference type="ARBA" id="ARBA00022576"/>
    </source>
</evidence>
<evidence type="ECO:0000313" key="5">
    <source>
        <dbReference type="EMBL" id="APR53682.1"/>
    </source>
</evidence>
<dbReference type="InterPro" id="IPR015422">
    <property type="entry name" value="PyrdxlP-dep_Trfase_small"/>
</dbReference>
<protein>
    <submittedName>
        <fullName evidence="5">Acetylornithine transaminase</fullName>
    </submittedName>
    <submittedName>
        <fullName evidence="6">Aspartate aminotransferase family protein</fullName>
    </submittedName>
</protein>
<dbReference type="AlphaFoldDB" id="A0A1L6JCN7"/>
<dbReference type="Gene3D" id="3.90.1150.10">
    <property type="entry name" value="Aspartate Aminotransferase, domain 1"/>
    <property type="match status" value="1"/>
</dbReference>
<dbReference type="RefSeq" id="WP_075152244.1">
    <property type="nucleotide sequence ID" value="NZ_CP018820.1"/>
</dbReference>
<dbReference type="PIRSF" id="PIRSF000521">
    <property type="entry name" value="Transaminase_4ab_Lys_Orn"/>
    <property type="match status" value="1"/>
</dbReference>
<keyword evidence="3 4" id="KW-0663">Pyridoxal phosphate</keyword>
<gene>
    <name evidence="5" type="ORF">BRX40_15755</name>
    <name evidence="6" type="ORF">CA257_05240</name>
</gene>
<organism evidence="5 7">
    <name type="scientific">Sphingomonas koreensis</name>
    <dbReference type="NCBI Taxonomy" id="93064"/>
    <lineage>
        <taxon>Bacteria</taxon>
        <taxon>Pseudomonadati</taxon>
        <taxon>Pseudomonadota</taxon>
        <taxon>Alphaproteobacteria</taxon>
        <taxon>Sphingomonadales</taxon>
        <taxon>Sphingomonadaceae</taxon>
        <taxon>Sphingomonas</taxon>
    </lineage>
</organism>
<dbReference type="FunFam" id="3.40.640.10:FF:000004">
    <property type="entry name" value="Acetylornithine aminotransferase"/>
    <property type="match status" value="1"/>
</dbReference>
<dbReference type="PROSITE" id="PS00600">
    <property type="entry name" value="AA_TRANSFER_CLASS_3"/>
    <property type="match status" value="1"/>
</dbReference>
<dbReference type="GO" id="GO:0042802">
    <property type="term" value="F:identical protein binding"/>
    <property type="evidence" value="ECO:0007669"/>
    <property type="project" value="TreeGrafter"/>
</dbReference>
<dbReference type="Gene3D" id="3.40.640.10">
    <property type="entry name" value="Type I PLP-dependent aspartate aminotransferase-like (Major domain)"/>
    <property type="match status" value="1"/>
</dbReference>
<reference evidence="5" key="1">
    <citation type="submission" date="2016-12" db="EMBL/GenBank/DDBJ databases">
        <title>Whole genome sequencing of Sphingomonas koreensis.</title>
        <authorList>
            <person name="Conlan S."/>
            <person name="Thomas P.J."/>
            <person name="Mullikin J."/>
            <person name="Palmore T.N."/>
            <person name="Frank K.M."/>
            <person name="Segre J.A."/>
        </authorList>
    </citation>
    <scope>NUCLEOTIDE SEQUENCE</scope>
    <source>
        <strain evidence="5">ABOJV</strain>
    </source>
</reference>
<dbReference type="Proteomes" id="UP000286681">
    <property type="component" value="Unassembled WGS sequence"/>
</dbReference>
<dbReference type="GO" id="GO:0030170">
    <property type="term" value="F:pyridoxal phosphate binding"/>
    <property type="evidence" value="ECO:0007669"/>
    <property type="project" value="InterPro"/>
</dbReference>
<evidence type="ECO:0000256" key="4">
    <source>
        <dbReference type="RuleBase" id="RU003560"/>
    </source>
</evidence>
<accession>A0A1L6JCN7</accession>